<feature type="transmembrane region" description="Helical" evidence="1">
    <location>
        <begin position="139"/>
        <end position="160"/>
    </location>
</feature>
<keyword evidence="1" id="KW-0812">Transmembrane</keyword>
<feature type="transmembrane region" description="Helical" evidence="1">
    <location>
        <begin position="167"/>
        <end position="185"/>
    </location>
</feature>
<evidence type="ECO:0000256" key="1">
    <source>
        <dbReference type="SAM" id="Phobius"/>
    </source>
</evidence>
<accession>A0ABU0MYH9</accession>
<feature type="transmembrane region" description="Helical" evidence="1">
    <location>
        <begin position="219"/>
        <end position="240"/>
    </location>
</feature>
<comment type="caution">
    <text evidence="2">The sequence shown here is derived from an EMBL/GenBank/DDBJ whole genome shotgun (WGS) entry which is preliminary data.</text>
</comment>
<evidence type="ECO:0000313" key="2">
    <source>
        <dbReference type="EMBL" id="MDQ0555978.1"/>
    </source>
</evidence>
<dbReference type="RefSeq" id="WP_307504261.1">
    <property type="nucleotide sequence ID" value="NZ_BAAACE010000014.1"/>
</dbReference>
<keyword evidence="3" id="KW-1185">Reference proteome</keyword>
<keyword evidence="1" id="KW-0472">Membrane</keyword>
<sequence>MKSIINLSYMDLKNFLKSIMFKVGLLIPIGFSLLLTCIIFKRNVIIDDFTPMLGQFLYITIIIFTAQILLKDILSNTDKQLFTGKFNRSEILLSKFFSILIIGVFLSLFIQIIAFLMNIIIYKKDGFYMFLNLEHIKIIFSYTLITLFVGSIMLLVVSIFYKKTKPILLVGMSLFMINYFNPFIITSCKELIISNNVLYLYSKTPFFKCSNLILGDYNYIYFIILLISSLIFNILNIIIINNKEI</sequence>
<name>A0ABU0MYH9_9FIRM</name>
<feature type="transmembrane region" description="Helical" evidence="1">
    <location>
        <begin position="21"/>
        <end position="41"/>
    </location>
</feature>
<feature type="transmembrane region" description="Helical" evidence="1">
    <location>
        <begin position="91"/>
        <end position="119"/>
    </location>
</feature>
<keyword evidence="1" id="KW-1133">Transmembrane helix</keyword>
<proteinExistence type="predicted"/>
<feature type="transmembrane region" description="Helical" evidence="1">
    <location>
        <begin position="53"/>
        <end position="70"/>
    </location>
</feature>
<dbReference type="Proteomes" id="UP001232584">
    <property type="component" value="Unassembled WGS sequence"/>
</dbReference>
<gene>
    <name evidence="2" type="ORF">QOZ92_001091</name>
</gene>
<organism evidence="2 3">
    <name type="scientific">Paraclostridium ghonii</name>
    <dbReference type="NCBI Taxonomy" id="29358"/>
    <lineage>
        <taxon>Bacteria</taxon>
        <taxon>Bacillati</taxon>
        <taxon>Bacillota</taxon>
        <taxon>Clostridia</taxon>
        <taxon>Peptostreptococcales</taxon>
        <taxon>Peptostreptococcaceae</taxon>
        <taxon>Paraclostridium</taxon>
    </lineage>
</organism>
<evidence type="ECO:0000313" key="3">
    <source>
        <dbReference type="Proteomes" id="UP001232584"/>
    </source>
</evidence>
<dbReference type="EMBL" id="JAUSWG010000003">
    <property type="protein sequence ID" value="MDQ0555978.1"/>
    <property type="molecule type" value="Genomic_DNA"/>
</dbReference>
<protein>
    <submittedName>
        <fullName evidence="2">ABC-type transport system involved in multi-copper enzyme maturation permease subunit</fullName>
    </submittedName>
</protein>
<reference evidence="2 3" key="1">
    <citation type="submission" date="2023-07" db="EMBL/GenBank/DDBJ databases">
        <title>Genomic Encyclopedia of Type Strains, Phase IV (KMG-IV): sequencing the most valuable type-strain genomes for metagenomic binning, comparative biology and taxonomic classification.</title>
        <authorList>
            <person name="Goeker M."/>
        </authorList>
    </citation>
    <scope>NUCLEOTIDE SEQUENCE [LARGE SCALE GENOMIC DNA]</scope>
    <source>
        <strain evidence="2 3">DSM 15049</strain>
    </source>
</reference>